<evidence type="ECO:0000313" key="1">
    <source>
        <dbReference type="EMBL" id="KAG9239620.1"/>
    </source>
</evidence>
<keyword evidence="2" id="KW-1185">Reference proteome</keyword>
<dbReference type="AlphaFoldDB" id="A0A9P7YTS2"/>
<name>A0A9P7YTS2_9HELO</name>
<accession>A0A9P7YTS2</accession>
<dbReference type="EMBL" id="MU251357">
    <property type="protein sequence ID" value="KAG9239620.1"/>
    <property type="molecule type" value="Genomic_DNA"/>
</dbReference>
<gene>
    <name evidence="1" type="ORF">BJ875DRAFT_85174</name>
</gene>
<evidence type="ECO:0000313" key="2">
    <source>
        <dbReference type="Proteomes" id="UP000824998"/>
    </source>
</evidence>
<dbReference type="Proteomes" id="UP000824998">
    <property type="component" value="Unassembled WGS sequence"/>
</dbReference>
<comment type="caution">
    <text evidence="1">The sequence shown here is derived from an EMBL/GenBank/DDBJ whole genome shotgun (WGS) entry which is preliminary data.</text>
</comment>
<protein>
    <submittedName>
        <fullName evidence="1">Uncharacterized protein</fullName>
    </submittedName>
</protein>
<reference evidence="1" key="1">
    <citation type="journal article" date="2021" name="IMA Fungus">
        <title>Genomic characterization of three marine fungi, including Emericellopsis atlantica sp. nov. with signatures of a generalist lifestyle and marine biomass degradation.</title>
        <authorList>
            <person name="Hagestad O.C."/>
            <person name="Hou L."/>
            <person name="Andersen J.H."/>
            <person name="Hansen E.H."/>
            <person name="Altermark B."/>
            <person name="Li C."/>
            <person name="Kuhnert E."/>
            <person name="Cox R.J."/>
            <person name="Crous P.W."/>
            <person name="Spatafora J.W."/>
            <person name="Lail K."/>
            <person name="Amirebrahimi M."/>
            <person name="Lipzen A."/>
            <person name="Pangilinan J."/>
            <person name="Andreopoulos W."/>
            <person name="Hayes R.D."/>
            <person name="Ng V."/>
            <person name="Grigoriev I.V."/>
            <person name="Jackson S.A."/>
            <person name="Sutton T.D.S."/>
            <person name="Dobson A.D.W."/>
            <person name="Rama T."/>
        </authorList>
    </citation>
    <scope>NUCLEOTIDE SEQUENCE</scope>
    <source>
        <strain evidence="1">TRa018bII</strain>
    </source>
</reference>
<sequence length="150" mass="16181">MALLLLLDVPHGLLNRISLASEGHQQGPTPLLLPLLATPSLLLACLDSALPSAQCTPRSPPGRHSSVPSTASCVRRYRRLRPCWCLSLGLPRRAPPLAYGGIVVSVRAGVCPWGFPGDRPSFMRGRLPARGGGLDERILGVRGEWGRRHE</sequence>
<organism evidence="1 2">
    <name type="scientific">Amylocarpus encephaloides</name>
    <dbReference type="NCBI Taxonomy" id="45428"/>
    <lineage>
        <taxon>Eukaryota</taxon>
        <taxon>Fungi</taxon>
        <taxon>Dikarya</taxon>
        <taxon>Ascomycota</taxon>
        <taxon>Pezizomycotina</taxon>
        <taxon>Leotiomycetes</taxon>
        <taxon>Helotiales</taxon>
        <taxon>Helotiales incertae sedis</taxon>
        <taxon>Amylocarpus</taxon>
    </lineage>
</organism>
<proteinExistence type="predicted"/>